<gene>
    <name evidence="1" type="ORF">TorRG33x02_266650</name>
</gene>
<organism evidence="1 2">
    <name type="scientific">Trema orientale</name>
    <name type="common">Charcoal tree</name>
    <name type="synonym">Celtis orientalis</name>
    <dbReference type="NCBI Taxonomy" id="63057"/>
    <lineage>
        <taxon>Eukaryota</taxon>
        <taxon>Viridiplantae</taxon>
        <taxon>Streptophyta</taxon>
        <taxon>Embryophyta</taxon>
        <taxon>Tracheophyta</taxon>
        <taxon>Spermatophyta</taxon>
        <taxon>Magnoliopsida</taxon>
        <taxon>eudicotyledons</taxon>
        <taxon>Gunneridae</taxon>
        <taxon>Pentapetalae</taxon>
        <taxon>rosids</taxon>
        <taxon>fabids</taxon>
        <taxon>Rosales</taxon>
        <taxon>Cannabaceae</taxon>
        <taxon>Trema</taxon>
    </lineage>
</organism>
<evidence type="ECO:0000313" key="2">
    <source>
        <dbReference type="Proteomes" id="UP000237000"/>
    </source>
</evidence>
<dbReference type="EMBL" id="JXTC01000309">
    <property type="protein sequence ID" value="PON66807.1"/>
    <property type="molecule type" value="Genomic_DNA"/>
</dbReference>
<evidence type="ECO:0000313" key="1">
    <source>
        <dbReference type="EMBL" id="PON66807.1"/>
    </source>
</evidence>
<name>A0A2P5D0L8_TREOI</name>
<dbReference type="InParanoid" id="A0A2P5D0L8"/>
<proteinExistence type="predicted"/>
<dbReference type="OrthoDB" id="10433856at2759"/>
<sequence length="142" mass="15599">MPHSAPSPFAVVEIDVGGTSLNSNEPQCEKSELSKRNHAIRIHYWTSSAHQNEAMKEFGPSSPNPPFDLNLQSHQYSSVQSHQDKILDLMALSLRFSLFSNLLASFRKSCEEAVMYTKGTALGDAVAAIFIVSLDGLDKCLT</sequence>
<accession>A0A2P5D0L8</accession>
<dbReference type="AlphaFoldDB" id="A0A2P5D0L8"/>
<dbReference type="Proteomes" id="UP000237000">
    <property type="component" value="Unassembled WGS sequence"/>
</dbReference>
<comment type="caution">
    <text evidence="1">The sequence shown here is derived from an EMBL/GenBank/DDBJ whole genome shotgun (WGS) entry which is preliminary data.</text>
</comment>
<keyword evidence="2" id="KW-1185">Reference proteome</keyword>
<protein>
    <submittedName>
        <fullName evidence="1">Uncharacterized protein</fullName>
    </submittedName>
</protein>
<reference evidence="2" key="1">
    <citation type="submission" date="2016-06" db="EMBL/GenBank/DDBJ databases">
        <title>Parallel loss of symbiosis genes in relatives of nitrogen-fixing non-legume Parasponia.</title>
        <authorList>
            <person name="Van Velzen R."/>
            <person name="Holmer R."/>
            <person name="Bu F."/>
            <person name="Rutten L."/>
            <person name="Van Zeijl A."/>
            <person name="Liu W."/>
            <person name="Santuari L."/>
            <person name="Cao Q."/>
            <person name="Sharma T."/>
            <person name="Shen D."/>
            <person name="Roswanjaya Y."/>
            <person name="Wardhani T."/>
            <person name="Kalhor M.S."/>
            <person name="Jansen J."/>
            <person name="Van den Hoogen J."/>
            <person name="Gungor B."/>
            <person name="Hartog M."/>
            <person name="Hontelez J."/>
            <person name="Verver J."/>
            <person name="Yang W.-C."/>
            <person name="Schijlen E."/>
            <person name="Repin R."/>
            <person name="Schilthuizen M."/>
            <person name="Schranz E."/>
            <person name="Heidstra R."/>
            <person name="Miyata K."/>
            <person name="Fedorova E."/>
            <person name="Kohlen W."/>
            <person name="Bisseling T."/>
            <person name="Smit S."/>
            <person name="Geurts R."/>
        </authorList>
    </citation>
    <scope>NUCLEOTIDE SEQUENCE [LARGE SCALE GENOMIC DNA]</scope>
    <source>
        <strain evidence="2">cv. RG33-2</strain>
    </source>
</reference>